<feature type="region of interest" description="Disordered" evidence="1">
    <location>
        <begin position="47"/>
        <end position="94"/>
    </location>
</feature>
<reference evidence="2 3" key="1">
    <citation type="journal article" date="2012" name="Genome Biol.">
        <title>Genome and low-iron response of an oceanic diatom adapted to chronic iron limitation.</title>
        <authorList>
            <person name="Lommer M."/>
            <person name="Specht M."/>
            <person name="Roy A.S."/>
            <person name="Kraemer L."/>
            <person name="Andreson R."/>
            <person name="Gutowska M.A."/>
            <person name="Wolf J."/>
            <person name="Bergner S.V."/>
            <person name="Schilhabel M.B."/>
            <person name="Klostermeier U.C."/>
            <person name="Beiko R.G."/>
            <person name="Rosenstiel P."/>
            <person name="Hippler M."/>
            <person name="Laroche J."/>
        </authorList>
    </citation>
    <scope>NUCLEOTIDE SEQUENCE [LARGE SCALE GENOMIC DNA]</scope>
    <source>
        <strain evidence="2 3">CCMP1005</strain>
    </source>
</reference>
<dbReference type="Proteomes" id="UP000266841">
    <property type="component" value="Unassembled WGS sequence"/>
</dbReference>
<keyword evidence="3" id="KW-1185">Reference proteome</keyword>
<dbReference type="EMBL" id="AGNL01013815">
    <property type="protein sequence ID" value="EJK66997.1"/>
    <property type="molecule type" value="Genomic_DNA"/>
</dbReference>
<feature type="non-terminal residue" evidence="2">
    <location>
        <position position="94"/>
    </location>
</feature>
<accession>K0T8Y1</accession>
<protein>
    <submittedName>
        <fullName evidence="2">Uncharacterized protein</fullName>
    </submittedName>
</protein>
<evidence type="ECO:0000313" key="2">
    <source>
        <dbReference type="EMBL" id="EJK66997.1"/>
    </source>
</evidence>
<comment type="caution">
    <text evidence="2">The sequence shown here is derived from an EMBL/GenBank/DDBJ whole genome shotgun (WGS) entry which is preliminary data.</text>
</comment>
<gene>
    <name evidence="2" type="ORF">THAOC_12023</name>
</gene>
<organism evidence="2 3">
    <name type="scientific">Thalassiosira oceanica</name>
    <name type="common">Marine diatom</name>
    <dbReference type="NCBI Taxonomy" id="159749"/>
    <lineage>
        <taxon>Eukaryota</taxon>
        <taxon>Sar</taxon>
        <taxon>Stramenopiles</taxon>
        <taxon>Ochrophyta</taxon>
        <taxon>Bacillariophyta</taxon>
        <taxon>Coscinodiscophyceae</taxon>
        <taxon>Thalassiosirophycidae</taxon>
        <taxon>Thalassiosirales</taxon>
        <taxon>Thalassiosiraceae</taxon>
        <taxon>Thalassiosira</taxon>
    </lineage>
</organism>
<evidence type="ECO:0000313" key="3">
    <source>
        <dbReference type="Proteomes" id="UP000266841"/>
    </source>
</evidence>
<evidence type="ECO:0000256" key="1">
    <source>
        <dbReference type="SAM" id="MobiDB-lite"/>
    </source>
</evidence>
<sequence>MLSSSWFHGDLYGNDIRSTLKIWAGRKCKSPITRILRSVGNLKFATERDAQRGAQEGKGSGGRQVRFRADSPDPTAPSSRQSRPSLVAYCRRPE</sequence>
<proteinExistence type="predicted"/>
<name>K0T8Y1_THAOC</name>
<dbReference type="AlphaFoldDB" id="K0T8Y1"/>